<accession>A0AAU1UK01</accession>
<gene>
    <name evidence="2" type="ORF">OHU69_44910</name>
</gene>
<evidence type="ECO:0000313" key="2">
    <source>
        <dbReference type="EMBL" id="WTS17552.1"/>
    </source>
</evidence>
<dbReference type="InterPro" id="IPR001932">
    <property type="entry name" value="PPM-type_phosphatase-like_dom"/>
</dbReference>
<dbReference type="SMART" id="SM00331">
    <property type="entry name" value="PP2C_SIG"/>
    <property type="match status" value="1"/>
</dbReference>
<dbReference type="InterPro" id="IPR036457">
    <property type="entry name" value="PPM-type-like_dom_sf"/>
</dbReference>
<sequence length="258" mass="26562">MPYISVTALSHPGLRREHNEDSLVVGPWTLCGTVTENPQTMAFPLGRPLVVAVADGIGGQPAGEVASSLVVRRLGLFGPALDGEEAVRDALGMCNHAVYAAADRAPELSTMGTTVAGVVILEQELLVFNVGDSRVIEVGPAGNGDGGRAASDDTLHQLSVDDSPALPRGRRTTSIVTQALGGAPTFSAITPHVSTSPLTPGTRMLVCSDGLTDPVLDNEIDDILRAHDGGRAVFELWKAAMSAGGPDNVTIALVSVAG</sequence>
<feature type="domain" description="PPM-type phosphatase" evidence="1">
    <location>
        <begin position="3"/>
        <end position="256"/>
    </location>
</feature>
<dbReference type="EMBL" id="CP108195">
    <property type="protein sequence ID" value="WTS17552.1"/>
    <property type="molecule type" value="Genomic_DNA"/>
</dbReference>
<dbReference type="CDD" id="cd00143">
    <property type="entry name" value="PP2Cc"/>
    <property type="match status" value="1"/>
</dbReference>
<dbReference type="Pfam" id="PF13672">
    <property type="entry name" value="PP2C_2"/>
    <property type="match status" value="1"/>
</dbReference>
<dbReference type="SMART" id="SM00332">
    <property type="entry name" value="PP2Cc"/>
    <property type="match status" value="1"/>
</dbReference>
<dbReference type="GO" id="GO:0004722">
    <property type="term" value="F:protein serine/threonine phosphatase activity"/>
    <property type="evidence" value="ECO:0007669"/>
    <property type="project" value="InterPro"/>
</dbReference>
<evidence type="ECO:0000259" key="1">
    <source>
        <dbReference type="PROSITE" id="PS51746"/>
    </source>
</evidence>
<dbReference type="PROSITE" id="PS51746">
    <property type="entry name" value="PPM_2"/>
    <property type="match status" value="1"/>
</dbReference>
<dbReference type="Gene3D" id="3.60.40.10">
    <property type="entry name" value="PPM-type phosphatase domain"/>
    <property type="match status" value="1"/>
</dbReference>
<proteinExistence type="predicted"/>
<name>A0AAU1UK01_9ACTN</name>
<dbReference type="PANTHER" id="PTHR47992">
    <property type="entry name" value="PROTEIN PHOSPHATASE"/>
    <property type="match status" value="1"/>
</dbReference>
<organism evidence="2">
    <name type="scientific">Streptomyces sp. NBC_00119</name>
    <dbReference type="NCBI Taxonomy" id="2975659"/>
    <lineage>
        <taxon>Bacteria</taxon>
        <taxon>Bacillati</taxon>
        <taxon>Actinomycetota</taxon>
        <taxon>Actinomycetes</taxon>
        <taxon>Kitasatosporales</taxon>
        <taxon>Streptomycetaceae</taxon>
        <taxon>Streptomyces</taxon>
    </lineage>
</organism>
<protein>
    <submittedName>
        <fullName evidence="2">Serine/threonine-protein phosphatase</fullName>
    </submittedName>
</protein>
<dbReference type="InterPro" id="IPR015655">
    <property type="entry name" value="PP2C"/>
</dbReference>
<dbReference type="AlphaFoldDB" id="A0AAU1UK01"/>
<dbReference type="SUPFAM" id="SSF81606">
    <property type="entry name" value="PP2C-like"/>
    <property type="match status" value="1"/>
</dbReference>
<reference evidence="2" key="1">
    <citation type="submission" date="2022-10" db="EMBL/GenBank/DDBJ databases">
        <title>The complete genomes of actinobacterial strains from the NBC collection.</title>
        <authorList>
            <person name="Joergensen T.S."/>
            <person name="Alvarez Arevalo M."/>
            <person name="Sterndorff E.B."/>
            <person name="Faurdal D."/>
            <person name="Vuksanovic O."/>
            <person name="Mourched A.-S."/>
            <person name="Charusanti P."/>
            <person name="Shaw S."/>
            <person name="Blin K."/>
            <person name="Weber T."/>
        </authorList>
    </citation>
    <scope>NUCLEOTIDE SEQUENCE</scope>
    <source>
        <strain evidence="2">NBC_00119</strain>
    </source>
</reference>